<keyword evidence="3" id="KW-1185">Reference proteome</keyword>
<dbReference type="SMART" id="SM00698">
    <property type="entry name" value="MORN"/>
    <property type="match status" value="9"/>
</dbReference>
<dbReference type="Gene3D" id="2.20.110.10">
    <property type="entry name" value="Histone H3 K4-specific methyltransferase SET7/9 N-terminal domain"/>
    <property type="match status" value="5"/>
</dbReference>
<evidence type="ECO:0000256" key="1">
    <source>
        <dbReference type="ARBA" id="ARBA00022737"/>
    </source>
</evidence>
<sequence length="422" mass="48995">MDKRHGYGVYKYVKTNERYEGEWVNGEKQGQGTYFYSNGGKYQGQWLKNQKHGKGAYYYPSGSVYEGDWQDDKVNGFGIQIVKDSYRYEGQFQNGLKSGQGIFIFQDESSYEGNFLNDFINGSGNMNYANGDIYQGEFFNDMRNGNGTYQYANGDIYDGEWKDDKKQGVGTLEMQTGDIYEGEWNEGKKNGTGAYKFANGDSYEGCFVNGLRYGKGIYTWSDKSFYKGDWEQVQMIKPGSGSSKVAKQNLEQISAKISSGTIIDFEELHQKSLHLKIKNYIKNKIALNSTKAIFQDFKPNLYHETARDKYLDVFNAYKKHDKVELMKHLSVPLYDIFKTSIKKNRPLPFTLYDELIDISVVMARVYSLDKHLNSRANTWHQITCQFVFHDKLLKQDIKKYNVFERRQIENTIPNSWRICHFD</sequence>
<dbReference type="InterPro" id="IPR003409">
    <property type="entry name" value="MORN"/>
</dbReference>
<reference evidence="2 3" key="1">
    <citation type="submission" date="2011-07" db="EMBL/GenBank/DDBJ databases">
        <authorList>
            <person name="Coyne R."/>
            <person name="Brami D."/>
            <person name="Johnson J."/>
            <person name="Hostetler J."/>
            <person name="Hannick L."/>
            <person name="Clark T."/>
            <person name="Cassidy-Hanley D."/>
            <person name="Inman J."/>
        </authorList>
    </citation>
    <scope>NUCLEOTIDE SEQUENCE [LARGE SCALE GENOMIC DNA]</scope>
    <source>
        <strain evidence="2 3">G5</strain>
    </source>
</reference>
<accession>G0QMT6</accession>
<name>G0QMT6_ICHMU</name>
<dbReference type="EC" id="2.1.1.43" evidence="2"/>
<dbReference type="PANTHER" id="PTHR43215">
    <property type="entry name" value="RADIAL SPOKE HEAD 1 HOMOLOG"/>
    <property type="match status" value="1"/>
</dbReference>
<evidence type="ECO:0000313" key="3">
    <source>
        <dbReference type="Proteomes" id="UP000008983"/>
    </source>
</evidence>
<keyword evidence="1" id="KW-0677">Repeat</keyword>
<dbReference type="STRING" id="857967.G0QMT6"/>
<dbReference type="Pfam" id="PF02493">
    <property type="entry name" value="MORN"/>
    <property type="match status" value="10"/>
</dbReference>
<dbReference type="SMR" id="G0QMT6"/>
<dbReference type="InParanoid" id="G0QMT6"/>
<dbReference type="GeneID" id="14909655"/>
<proteinExistence type="predicted"/>
<dbReference type="Proteomes" id="UP000008983">
    <property type="component" value="Unassembled WGS sequence"/>
</dbReference>
<gene>
    <name evidence="2" type="ORF">IMG5_051670</name>
</gene>
<dbReference type="eggNOG" id="KOG0229">
    <property type="taxonomic scope" value="Eukaryota"/>
</dbReference>
<dbReference type="SUPFAM" id="SSF82185">
    <property type="entry name" value="Histone H3 K4-specific methyltransferase SET7/9 N-terminal domain"/>
    <property type="match status" value="2"/>
</dbReference>
<dbReference type="PANTHER" id="PTHR43215:SF14">
    <property type="entry name" value="RADIAL SPOKE HEAD 1 HOMOLOG"/>
    <property type="match status" value="1"/>
</dbReference>
<dbReference type="GO" id="GO:0008168">
    <property type="term" value="F:methyltransferase activity"/>
    <property type="evidence" value="ECO:0007669"/>
    <property type="project" value="UniProtKB-KW"/>
</dbReference>
<dbReference type="OrthoDB" id="270720at2759"/>
<dbReference type="AlphaFoldDB" id="G0QMT6"/>
<dbReference type="Gene3D" id="3.10.450.240">
    <property type="match status" value="1"/>
</dbReference>
<protein>
    <submittedName>
        <fullName evidence="2">Phosphatidylinositol-4-phosphate 5-kinase, putative</fullName>
        <ecNumber evidence="2">2.1.1.43</ecNumber>
    </submittedName>
</protein>
<dbReference type="GO" id="GO:0032259">
    <property type="term" value="P:methylation"/>
    <property type="evidence" value="ECO:0007669"/>
    <property type="project" value="UniProtKB-KW"/>
</dbReference>
<evidence type="ECO:0000313" key="2">
    <source>
        <dbReference type="EMBL" id="EGR33489.1"/>
    </source>
</evidence>
<keyword evidence="2" id="KW-0489">Methyltransferase</keyword>
<organism evidence="2 3">
    <name type="scientific">Ichthyophthirius multifiliis</name>
    <name type="common">White spot disease agent</name>
    <name type="synonym">Ich</name>
    <dbReference type="NCBI Taxonomy" id="5932"/>
    <lineage>
        <taxon>Eukaryota</taxon>
        <taxon>Sar</taxon>
        <taxon>Alveolata</taxon>
        <taxon>Ciliophora</taxon>
        <taxon>Intramacronucleata</taxon>
        <taxon>Oligohymenophorea</taxon>
        <taxon>Hymenostomatida</taxon>
        <taxon>Ophryoglenina</taxon>
        <taxon>Ichthyophthirius</taxon>
    </lineage>
</organism>
<keyword evidence="2" id="KW-0808">Transferase</keyword>
<dbReference type="RefSeq" id="XP_004037475.1">
    <property type="nucleotide sequence ID" value="XM_004037427.1"/>
</dbReference>
<dbReference type="EMBL" id="GL983437">
    <property type="protein sequence ID" value="EGR33489.1"/>
    <property type="molecule type" value="Genomic_DNA"/>
</dbReference>